<sequence length="202" mass="21703">MEATDRQRNELLKKLASQESKVRAVEPSQAMNALVVQVTRGQFENLSQFKSHLDALSADAKSELAAQLQQLPLADDAAIKLGMRLNGMFAQVDGRADAALDPLAATYTGALTSSLNLREVLDYIRSKYPNTPLTQAAGYVMREFSADLDSFSAGRGQQARVADNAKYVFALAGLALTRLILGVEVSVAALVKGGENNGIRAF</sequence>
<accession>A0ABT5NZU0</accession>
<protein>
    <submittedName>
        <fullName evidence="1">Uncharacterized protein</fullName>
    </submittedName>
</protein>
<evidence type="ECO:0000313" key="2">
    <source>
        <dbReference type="Proteomes" id="UP001148203"/>
    </source>
</evidence>
<comment type="caution">
    <text evidence="1">The sequence shown here is derived from an EMBL/GenBank/DDBJ whole genome shotgun (WGS) entry which is preliminary data.</text>
</comment>
<organism evidence="1 2">
    <name type="scientific">Pseudomonas fontis</name>
    <dbReference type="NCBI Taxonomy" id="2942633"/>
    <lineage>
        <taxon>Bacteria</taxon>
        <taxon>Pseudomonadati</taxon>
        <taxon>Pseudomonadota</taxon>
        <taxon>Gammaproteobacteria</taxon>
        <taxon>Pseudomonadales</taxon>
        <taxon>Pseudomonadaceae</taxon>
        <taxon>Pseudomonas</taxon>
    </lineage>
</organism>
<keyword evidence="2" id="KW-1185">Reference proteome</keyword>
<evidence type="ECO:0000313" key="1">
    <source>
        <dbReference type="EMBL" id="MDD0993720.1"/>
    </source>
</evidence>
<dbReference type="Proteomes" id="UP001148203">
    <property type="component" value="Unassembled WGS sequence"/>
</dbReference>
<reference evidence="1 2" key="1">
    <citation type="submission" date="2022-05" db="EMBL/GenBank/DDBJ databases">
        <title>Novel Pseudomonas spp. Isolated from a Rainbow Trout Aquaculture Facility.</title>
        <authorList>
            <person name="Testerman T."/>
            <person name="Graf J."/>
        </authorList>
    </citation>
    <scope>NUCLEOTIDE SEQUENCE [LARGE SCALE GENOMIC DNA]</scope>
    <source>
        <strain evidence="1 2">ID681</strain>
    </source>
</reference>
<dbReference type="RefSeq" id="WP_273912822.1">
    <property type="nucleotide sequence ID" value="NZ_JAMDGX010000071.1"/>
</dbReference>
<proteinExistence type="predicted"/>
<name>A0ABT5NZU0_9PSED</name>
<dbReference type="EMBL" id="JAMDGY010000104">
    <property type="protein sequence ID" value="MDD0993720.1"/>
    <property type="molecule type" value="Genomic_DNA"/>
</dbReference>
<gene>
    <name evidence="1" type="ORF">M5G11_24635</name>
</gene>
<dbReference type="SUPFAM" id="SSF140591">
    <property type="entry name" value="Type III secretion system domain"/>
    <property type="match status" value="1"/>
</dbReference>